<evidence type="ECO:0000256" key="5">
    <source>
        <dbReference type="ARBA" id="ARBA00023136"/>
    </source>
</evidence>
<evidence type="ECO:0000313" key="7">
    <source>
        <dbReference type="EMBL" id="RST87720.1"/>
    </source>
</evidence>
<dbReference type="OrthoDB" id="114108at2"/>
<dbReference type="Gene3D" id="3.90.550.10">
    <property type="entry name" value="Spore Coat Polysaccharide Biosynthesis Protein SpsA, Chain A"/>
    <property type="match status" value="1"/>
</dbReference>
<evidence type="ECO:0000256" key="1">
    <source>
        <dbReference type="ARBA" id="ARBA00004236"/>
    </source>
</evidence>
<accession>A0A429Z259</accession>
<proteinExistence type="predicted"/>
<keyword evidence="3" id="KW-0328">Glycosyltransferase</keyword>
<keyword evidence="5" id="KW-0472">Membrane</keyword>
<evidence type="ECO:0000256" key="2">
    <source>
        <dbReference type="ARBA" id="ARBA00022475"/>
    </source>
</evidence>
<evidence type="ECO:0000259" key="6">
    <source>
        <dbReference type="Pfam" id="PF00535"/>
    </source>
</evidence>
<dbReference type="PANTHER" id="PTHR43646">
    <property type="entry name" value="GLYCOSYLTRANSFERASE"/>
    <property type="match status" value="1"/>
</dbReference>
<evidence type="ECO:0000313" key="8">
    <source>
        <dbReference type="Proteomes" id="UP000278398"/>
    </source>
</evidence>
<protein>
    <submittedName>
        <fullName evidence="7">Glycosyltransferase</fullName>
    </submittedName>
</protein>
<dbReference type="EMBL" id="RWKW01000012">
    <property type="protein sequence ID" value="RST87720.1"/>
    <property type="molecule type" value="Genomic_DNA"/>
</dbReference>
<reference evidence="7 8" key="1">
    <citation type="submission" date="2018-12" db="EMBL/GenBank/DDBJ databases">
        <title>Mesorhizobium carbonis sp. nov., isolated from coal mine water.</title>
        <authorList>
            <person name="Xin W."/>
            <person name="Xu Z."/>
            <person name="Xiang F."/>
            <person name="Zhang J."/>
            <person name="Xi L."/>
            <person name="Liu J."/>
        </authorList>
    </citation>
    <scope>NUCLEOTIDE SEQUENCE [LARGE SCALE GENOMIC DNA]</scope>
    <source>
        <strain evidence="7 8">B2.3</strain>
    </source>
</reference>
<dbReference type="RefSeq" id="WP_126698216.1">
    <property type="nucleotide sequence ID" value="NZ_RWKW01000012.1"/>
</dbReference>
<evidence type="ECO:0000256" key="4">
    <source>
        <dbReference type="ARBA" id="ARBA00022679"/>
    </source>
</evidence>
<dbReference type="PANTHER" id="PTHR43646:SF2">
    <property type="entry name" value="GLYCOSYLTRANSFERASE 2-LIKE DOMAIN-CONTAINING PROTEIN"/>
    <property type="match status" value="1"/>
</dbReference>
<dbReference type="GO" id="GO:0005886">
    <property type="term" value="C:plasma membrane"/>
    <property type="evidence" value="ECO:0007669"/>
    <property type="project" value="UniProtKB-SubCell"/>
</dbReference>
<feature type="domain" description="Glycosyltransferase 2-like" evidence="6">
    <location>
        <begin position="9"/>
        <end position="148"/>
    </location>
</feature>
<keyword evidence="8" id="KW-1185">Reference proteome</keyword>
<gene>
    <name evidence="7" type="ORF">EJC49_04230</name>
</gene>
<organism evidence="7 8">
    <name type="scientific">Aquibium carbonis</name>
    <dbReference type="NCBI Taxonomy" id="2495581"/>
    <lineage>
        <taxon>Bacteria</taxon>
        <taxon>Pseudomonadati</taxon>
        <taxon>Pseudomonadota</taxon>
        <taxon>Alphaproteobacteria</taxon>
        <taxon>Hyphomicrobiales</taxon>
        <taxon>Phyllobacteriaceae</taxon>
        <taxon>Aquibium</taxon>
    </lineage>
</organism>
<dbReference type="Pfam" id="PF00535">
    <property type="entry name" value="Glycos_transf_2"/>
    <property type="match status" value="1"/>
</dbReference>
<comment type="caution">
    <text evidence="7">The sequence shown here is derived from an EMBL/GenBank/DDBJ whole genome shotgun (WGS) entry which is preliminary data.</text>
</comment>
<dbReference type="InterPro" id="IPR001173">
    <property type="entry name" value="Glyco_trans_2-like"/>
</dbReference>
<comment type="subcellular location">
    <subcellularLocation>
        <location evidence="1">Cell membrane</location>
    </subcellularLocation>
</comment>
<sequence length="353" mass="37826">MIDPGMPVVVVPARNEEALLPKLLRALSRQTILTRFREPLEIVVVLNNTDDGSGLAARHAVAGLPQLRLTMVDVHFPAGQAHVGSARSLAMGIGSAMIGDRAGVILTTDADAVPRDDWIDGNLRAIAAGADLVGGRIVGDPEEEDLLGPEFLRRAAMHARYAALRDQLAAAIDPLDYDPWPRHHDHTGASLAVRNNVYRDVGGLDPLPFREDLAFVAKVQAAGFRLRHAPEVSVTVSARTVGRAAGGMAECLRNWIREELSGAPILVECPRSVQARLILRRRLRVLQGRPPSLLRPCLDRLGLPETSYRSTVPGLIARFAADDPDAVGTMPAALAIAQLEQMIATSGALANAA</sequence>
<dbReference type="SUPFAM" id="SSF53448">
    <property type="entry name" value="Nucleotide-diphospho-sugar transferases"/>
    <property type="match status" value="1"/>
</dbReference>
<keyword evidence="4 7" id="KW-0808">Transferase</keyword>
<name>A0A429Z259_9HYPH</name>
<dbReference type="GO" id="GO:0016757">
    <property type="term" value="F:glycosyltransferase activity"/>
    <property type="evidence" value="ECO:0007669"/>
    <property type="project" value="UniProtKB-KW"/>
</dbReference>
<dbReference type="AlphaFoldDB" id="A0A429Z259"/>
<dbReference type="Proteomes" id="UP000278398">
    <property type="component" value="Unassembled WGS sequence"/>
</dbReference>
<evidence type="ECO:0000256" key="3">
    <source>
        <dbReference type="ARBA" id="ARBA00022676"/>
    </source>
</evidence>
<keyword evidence="2" id="KW-1003">Cell membrane</keyword>
<dbReference type="InterPro" id="IPR029044">
    <property type="entry name" value="Nucleotide-diphossugar_trans"/>
</dbReference>